<feature type="coiled-coil region" evidence="4">
    <location>
        <begin position="333"/>
        <end position="360"/>
    </location>
</feature>
<evidence type="ECO:0000259" key="7">
    <source>
        <dbReference type="Pfam" id="PF01464"/>
    </source>
</evidence>
<proteinExistence type="inferred from homology"/>
<dbReference type="Proteomes" id="UP000266273">
    <property type="component" value="Unassembled WGS sequence"/>
</dbReference>
<reference evidence="8 9" key="1">
    <citation type="submission" date="2018-08" db="EMBL/GenBank/DDBJ databases">
        <title>Genomic Encyclopedia of Archaeal and Bacterial Type Strains, Phase II (KMG-II): from individual species to whole genera.</title>
        <authorList>
            <person name="Goeker M."/>
        </authorList>
    </citation>
    <scope>NUCLEOTIDE SEQUENCE [LARGE SCALE GENOMIC DNA]</scope>
    <source>
        <strain evidence="8 9">DSM 5002</strain>
    </source>
</reference>
<keyword evidence="6" id="KW-0472">Membrane</keyword>
<comment type="caution">
    <text evidence="8">The sequence shown here is derived from an EMBL/GenBank/DDBJ whole genome shotgun (WGS) entry which is preliminary data.</text>
</comment>
<feature type="compositionally biased region" description="Basic and acidic residues" evidence="5">
    <location>
        <begin position="142"/>
        <end position="151"/>
    </location>
</feature>
<evidence type="ECO:0000256" key="5">
    <source>
        <dbReference type="SAM" id="MobiDB-lite"/>
    </source>
</evidence>
<feature type="domain" description="Transglycosylase SLT" evidence="7">
    <location>
        <begin position="648"/>
        <end position="748"/>
    </location>
</feature>
<dbReference type="GO" id="GO:0042597">
    <property type="term" value="C:periplasmic space"/>
    <property type="evidence" value="ECO:0007669"/>
    <property type="project" value="InterPro"/>
</dbReference>
<feature type="compositionally biased region" description="Pro residues" evidence="5">
    <location>
        <begin position="68"/>
        <end position="80"/>
    </location>
</feature>
<organism evidence="8 9">
    <name type="scientific">Dichotomicrobium thermohalophilum</name>
    <dbReference type="NCBI Taxonomy" id="933063"/>
    <lineage>
        <taxon>Bacteria</taxon>
        <taxon>Pseudomonadati</taxon>
        <taxon>Pseudomonadota</taxon>
        <taxon>Alphaproteobacteria</taxon>
        <taxon>Hyphomicrobiales</taxon>
        <taxon>Hyphomicrobiaceae</taxon>
        <taxon>Dichotomicrobium</taxon>
    </lineage>
</organism>
<evidence type="ECO:0000256" key="1">
    <source>
        <dbReference type="ARBA" id="ARBA00007734"/>
    </source>
</evidence>
<dbReference type="GO" id="GO:0016020">
    <property type="term" value="C:membrane"/>
    <property type="evidence" value="ECO:0007669"/>
    <property type="project" value="InterPro"/>
</dbReference>
<feature type="region of interest" description="Disordered" evidence="5">
    <location>
        <begin position="45"/>
        <end position="151"/>
    </location>
</feature>
<dbReference type="CDD" id="cd13401">
    <property type="entry name" value="Slt70-like"/>
    <property type="match status" value="1"/>
</dbReference>
<keyword evidence="6" id="KW-1133">Transmembrane helix</keyword>
<dbReference type="GO" id="GO:0004553">
    <property type="term" value="F:hydrolase activity, hydrolyzing O-glycosyl compounds"/>
    <property type="evidence" value="ECO:0007669"/>
    <property type="project" value="InterPro"/>
</dbReference>
<dbReference type="RefSeq" id="WP_119060243.1">
    <property type="nucleotide sequence ID" value="NZ_QXDF01000001.1"/>
</dbReference>
<dbReference type="Gene3D" id="1.10.530.10">
    <property type="match status" value="1"/>
</dbReference>
<dbReference type="SUPFAM" id="SSF53955">
    <property type="entry name" value="Lysozyme-like"/>
    <property type="match status" value="1"/>
</dbReference>
<dbReference type="Pfam" id="PF01464">
    <property type="entry name" value="SLT"/>
    <property type="match status" value="1"/>
</dbReference>
<keyword evidence="6" id="KW-0812">Transmembrane</keyword>
<accession>A0A397Q1R4</accession>
<dbReference type="PANTHER" id="PTHR37423:SF2">
    <property type="entry name" value="MEMBRANE-BOUND LYTIC MUREIN TRANSGLYCOSYLASE C"/>
    <property type="match status" value="1"/>
</dbReference>
<dbReference type="InterPro" id="IPR000189">
    <property type="entry name" value="Transglyc_AS"/>
</dbReference>
<keyword evidence="4" id="KW-0175">Coiled coil</keyword>
<comment type="similarity">
    <text evidence="1">Belongs to the transglycosylase Slt family.</text>
</comment>
<keyword evidence="3" id="KW-0732">Signal</keyword>
<dbReference type="PROSITE" id="PS00922">
    <property type="entry name" value="TRANSGLYCOSYLASE"/>
    <property type="match status" value="1"/>
</dbReference>
<evidence type="ECO:0000256" key="4">
    <source>
        <dbReference type="SAM" id="Coils"/>
    </source>
</evidence>
<feature type="transmembrane region" description="Helical" evidence="6">
    <location>
        <begin position="14"/>
        <end position="37"/>
    </location>
</feature>
<evidence type="ECO:0000256" key="3">
    <source>
        <dbReference type="ARBA" id="ARBA00022729"/>
    </source>
</evidence>
<dbReference type="GO" id="GO:0000270">
    <property type="term" value="P:peptidoglycan metabolic process"/>
    <property type="evidence" value="ECO:0007669"/>
    <property type="project" value="InterPro"/>
</dbReference>
<evidence type="ECO:0000313" key="8">
    <source>
        <dbReference type="EMBL" id="RIA55326.1"/>
    </source>
</evidence>
<gene>
    <name evidence="8" type="ORF">BXY53_0387</name>
</gene>
<name>A0A397Q1R4_9HYPH</name>
<evidence type="ECO:0000256" key="6">
    <source>
        <dbReference type="SAM" id="Phobius"/>
    </source>
</evidence>
<dbReference type="Gene3D" id="1.25.20.10">
    <property type="entry name" value="Bacterial muramidases"/>
    <property type="match status" value="1"/>
</dbReference>
<dbReference type="AlphaFoldDB" id="A0A397Q1R4"/>
<dbReference type="SUPFAM" id="SSF48435">
    <property type="entry name" value="Bacterial muramidases"/>
    <property type="match status" value="1"/>
</dbReference>
<evidence type="ECO:0000313" key="9">
    <source>
        <dbReference type="Proteomes" id="UP000266273"/>
    </source>
</evidence>
<keyword evidence="9" id="KW-1185">Reference proteome</keyword>
<dbReference type="InterPro" id="IPR023346">
    <property type="entry name" value="Lysozyme-like_dom_sf"/>
</dbReference>
<protein>
    <submittedName>
        <fullName evidence="8">Soluble lytic murein transglycosylase</fullName>
    </submittedName>
</protein>
<sequence>MGTGSHNGAGGERFGLVLAGVAVVGALTGLVVGLAPWSENDQRIAAVAPEPAAKPAPAEQPELAARPEPAPAKPASPPPEAGDFAVRPLPEAPVTGEAEQTAQDGVPTPPVRKHPPPRTEPQIASLARPTVSPSAPPWAHDLQQRPRGLDRKAIDDRLDQIERIRISESDLELLKEAIRLFYKDRLDAGKPLIERIEDDTARRMARWYYLRSSKGHADLAEFVAFRRDHPMWPSKKVLRRNAELSALLKEPPAQDVFAFFADEPPRTGTGKAALGAAYLATGDKEKGTSLIREAWRRHALNEDAQEAIRERYDNLLRKADHKARADWLLAQDDRDLTDDARRLKKELDKLDQKSLDARVAEVRRSRRAGGLLTQLDEKVKTEPEVLLSRVRWLRRHGNDEKAWRLMKMAPEDPEALVDPNEWWQERRVQTRTALNAGKPEIAYEIASRHGGATGDDLHEAEFLAGWIALRFLNKPEAAREHFAASRTGADLPADFARSDYWAGRAALQLGDFEMAEQFFARAAQHFHVYYGQLAGLALGEKAEPIRFRKPARPTREDMERFAARDVVRALPIAQQADFDSFLSLFIYEMARDLESPGEMTLAAELARRIAPPNVLVRFGKVALNRGFPVEAYAYPTDIPEFEMLSGARPVERALMLALARQESEFNPEARSYAGARGLLQLMPGTARMMARINNVRYRLSSLNDPVYNAKLGSAYMRRLLNRFDDSYIMMLAGYNAGPGRVNQWIELFGDPRRPGVDPVDWVERIPFTQTRVYVHKIMESLQVYRAVLAQGEAGDVTLATDLHRGRTGSPPAPIYAGTAMN</sequence>
<comment type="similarity">
    <text evidence="2">Belongs to the virb1 family.</text>
</comment>
<feature type="compositionally biased region" description="Low complexity" evidence="5">
    <location>
        <begin position="45"/>
        <end position="67"/>
    </location>
</feature>
<dbReference type="InterPro" id="IPR008939">
    <property type="entry name" value="Lytic_TGlycosylase_superhlx_U"/>
</dbReference>
<dbReference type="EMBL" id="QXDF01000001">
    <property type="protein sequence ID" value="RIA55326.1"/>
    <property type="molecule type" value="Genomic_DNA"/>
</dbReference>
<evidence type="ECO:0000256" key="2">
    <source>
        <dbReference type="ARBA" id="ARBA00009387"/>
    </source>
</evidence>
<dbReference type="InterPro" id="IPR008258">
    <property type="entry name" value="Transglycosylase_SLT_dom_1"/>
</dbReference>
<dbReference type="GO" id="GO:0008933">
    <property type="term" value="F:peptidoglycan lytic transglycosylase activity"/>
    <property type="evidence" value="ECO:0007669"/>
    <property type="project" value="InterPro"/>
</dbReference>
<dbReference type="PANTHER" id="PTHR37423">
    <property type="entry name" value="SOLUBLE LYTIC MUREIN TRANSGLYCOSYLASE-RELATED"/>
    <property type="match status" value="1"/>
</dbReference>
<dbReference type="OrthoDB" id="9815002at2"/>